<dbReference type="PANTHER" id="PTHR43283">
    <property type="entry name" value="BETA-LACTAMASE-RELATED"/>
    <property type="match status" value="1"/>
</dbReference>
<evidence type="ECO:0000313" key="2">
    <source>
        <dbReference type="EMBL" id="SDE48397.1"/>
    </source>
</evidence>
<dbReference type="SUPFAM" id="SSF56601">
    <property type="entry name" value="beta-lactamase/transpeptidase-like"/>
    <property type="match status" value="1"/>
</dbReference>
<dbReference type="PANTHER" id="PTHR43283:SF7">
    <property type="entry name" value="BETA-LACTAMASE-RELATED DOMAIN-CONTAINING PROTEIN"/>
    <property type="match status" value="1"/>
</dbReference>
<dbReference type="Pfam" id="PF00144">
    <property type="entry name" value="Beta-lactamase"/>
    <property type="match status" value="1"/>
</dbReference>
<dbReference type="RefSeq" id="WP_090524045.1">
    <property type="nucleotide sequence ID" value="NZ_FNAH01000007.1"/>
</dbReference>
<dbReference type="OrthoDB" id="9814204at2"/>
<reference evidence="2 3" key="1">
    <citation type="submission" date="2016-10" db="EMBL/GenBank/DDBJ databases">
        <authorList>
            <person name="de Groot N.N."/>
        </authorList>
    </citation>
    <scope>NUCLEOTIDE SEQUENCE [LARGE SCALE GENOMIC DNA]</scope>
    <source>
        <strain evidence="2 3">DSM 22220</strain>
    </source>
</reference>
<accession>A0A1G7DA12</accession>
<dbReference type="Proteomes" id="UP000199344">
    <property type="component" value="Unassembled WGS sequence"/>
</dbReference>
<feature type="domain" description="Beta-lactamase-related" evidence="1">
    <location>
        <begin position="45"/>
        <end position="306"/>
    </location>
</feature>
<proteinExistence type="predicted"/>
<gene>
    <name evidence="2" type="ORF">SAMN05421538_10735</name>
</gene>
<dbReference type="Gene3D" id="3.40.710.10">
    <property type="entry name" value="DD-peptidase/beta-lactamase superfamily"/>
    <property type="match status" value="1"/>
</dbReference>
<evidence type="ECO:0000313" key="3">
    <source>
        <dbReference type="Proteomes" id="UP000199344"/>
    </source>
</evidence>
<evidence type="ECO:0000259" key="1">
    <source>
        <dbReference type="Pfam" id="PF00144"/>
    </source>
</evidence>
<dbReference type="InterPro" id="IPR012338">
    <property type="entry name" value="Beta-lactam/transpept-like"/>
</dbReference>
<sequence length="328" mass="34483">MLSRRDFTFSVLAGIAAPAVSLAQGQGAGAIRAALPGLTQLHAILVQRGGDLVLVEAPRGPGLRRPANIKSCSKSILALLLGEAMARGAVPGLQTRLADLAPDLVPANATQGAGDLTLEDMVTLRGGLESTSGGNYGSWVSSANWVAYALRQPRVSPNGGRMIYSTGTTHVLGAALSRATGRSLLDLARASLGQGLGIDIPPWTRDPQGFYFGGNEMAMSPEAMLRVAVMMRDGGRFQGRQVIPQDWVRASQQPRTVSPYSGLAYGYGWFISETGWILARGYGGQIIAANPRRDLAVAITSDPTRPARSGGYFGDLMRLLDGPVLGLA</sequence>
<dbReference type="AlphaFoldDB" id="A0A1G7DA12"/>
<dbReference type="STRING" id="591205.SAMN05421538_10735"/>
<organism evidence="2 3">
    <name type="scientific">Paracoccus isoporae</name>
    <dbReference type="NCBI Taxonomy" id="591205"/>
    <lineage>
        <taxon>Bacteria</taxon>
        <taxon>Pseudomonadati</taxon>
        <taxon>Pseudomonadota</taxon>
        <taxon>Alphaproteobacteria</taxon>
        <taxon>Rhodobacterales</taxon>
        <taxon>Paracoccaceae</taxon>
        <taxon>Paracoccus</taxon>
    </lineage>
</organism>
<dbReference type="InterPro" id="IPR050789">
    <property type="entry name" value="Diverse_Enzym_Activities"/>
</dbReference>
<protein>
    <submittedName>
        <fullName evidence="2">CubicO group peptidase, beta-lactamase class C family</fullName>
    </submittedName>
</protein>
<keyword evidence="3" id="KW-1185">Reference proteome</keyword>
<dbReference type="EMBL" id="FNAH01000007">
    <property type="protein sequence ID" value="SDE48397.1"/>
    <property type="molecule type" value="Genomic_DNA"/>
</dbReference>
<dbReference type="InterPro" id="IPR001466">
    <property type="entry name" value="Beta-lactam-related"/>
</dbReference>
<name>A0A1G7DA12_9RHOB</name>